<dbReference type="Pfam" id="PF01553">
    <property type="entry name" value="Acyltransferase"/>
    <property type="match status" value="1"/>
</dbReference>
<dbReference type="CDD" id="cd06173">
    <property type="entry name" value="MFS_MefA_like"/>
    <property type="match status" value="1"/>
</dbReference>
<dbReference type="Gene3D" id="1.20.1250.20">
    <property type="entry name" value="MFS general substrate transporter like domains"/>
    <property type="match status" value="1"/>
</dbReference>
<feature type="transmembrane region" description="Helical" evidence="3">
    <location>
        <begin position="47"/>
        <end position="69"/>
    </location>
</feature>
<feature type="transmembrane region" description="Helical" evidence="3">
    <location>
        <begin position="252"/>
        <end position="272"/>
    </location>
</feature>
<dbReference type="SUPFAM" id="SSF69593">
    <property type="entry name" value="Glycerol-3-phosphate (1)-acyltransferase"/>
    <property type="match status" value="1"/>
</dbReference>
<dbReference type="SUPFAM" id="SSF56801">
    <property type="entry name" value="Acetyl-CoA synthetase-like"/>
    <property type="match status" value="1"/>
</dbReference>
<feature type="transmembrane region" description="Helical" evidence="3">
    <location>
        <begin position="284"/>
        <end position="303"/>
    </location>
</feature>
<dbReference type="NCBIfam" id="NF005291">
    <property type="entry name" value="PRK06814.1"/>
    <property type="match status" value="1"/>
</dbReference>
<dbReference type="GO" id="GO:0022857">
    <property type="term" value="F:transmembrane transporter activity"/>
    <property type="evidence" value="ECO:0007669"/>
    <property type="project" value="InterPro"/>
</dbReference>
<feature type="transmembrane region" description="Helical" evidence="3">
    <location>
        <begin position="357"/>
        <end position="381"/>
    </location>
</feature>
<dbReference type="KEGG" id="ful:C4N20_15300"/>
<dbReference type="AlphaFoldDB" id="A0AAX2JB81"/>
<dbReference type="Pfam" id="PF00501">
    <property type="entry name" value="AMP-binding"/>
    <property type="match status" value="1"/>
</dbReference>
<dbReference type="PANTHER" id="PTHR43201:SF5">
    <property type="entry name" value="MEDIUM-CHAIN ACYL-COA LIGASE ACSF2, MITOCHONDRIAL"/>
    <property type="match status" value="1"/>
</dbReference>
<dbReference type="InterPro" id="IPR011701">
    <property type="entry name" value="MFS"/>
</dbReference>
<dbReference type="GO" id="GO:0006631">
    <property type="term" value="P:fatty acid metabolic process"/>
    <property type="evidence" value="ECO:0007669"/>
    <property type="project" value="TreeGrafter"/>
</dbReference>
<dbReference type="PROSITE" id="PS00455">
    <property type="entry name" value="AMP_BINDING"/>
    <property type="match status" value="1"/>
</dbReference>
<comment type="similarity">
    <text evidence="1">Belongs to the ATP-dependent AMP-binding enzyme family.</text>
</comment>
<protein>
    <submittedName>
        <fullName evidence="5">Bifunctional protein aas</fullName>
    </submittedName>
</protein>
<dbReference type="InterPro" id="IPR002123">
    <property type="entry name" value="Plipid/glycerol_acylTrfase"/>
</dbReference>
<keyword evidence="3" id="KW-0472">Membrane</keyword>
<dbReference type="Pfam" id="PF07690">
    <property type="entry name" value="MFS_1"/>
    <property type="match status" value="1"/>
</dbReference>
<dbReference type="SMART" id="SM00563">
    <property type="entry name" value="PlsC"/>
    <property type="match status" value="1"/>
</dbReference>
<evidence type="ECO:0000256" key="1">
    <source>
        <dbReference type="ARBA" id="ARBA00006432"/>
    </source>
</evidence>
<evidence type="ECO:0000313" key="6">
    <source>
        <dbReference type="Proteomes" id="UP000249008"/>
    </source>
</evidence>
<dbReference type="InterPro" id="IPR000873">
    <property type="entry name" value="AMP-dep_synth/lig_dom"/>
</dbReference>
<evidence type="ECO:0000256" key="3">
    <source>
        <dbReference type="SAM" id="Phobius"/>
    </source>
</evidence>
<dbReference type="Gene3D" id="3.30.300.30">
    <property type="match status" value="1"/>
</dbReference>
<proteinExistence type="inferred from homology"/>
<dbReference type="InterPro" id="IPR020845">
    <property type="entry name" value="AMP-binding_CS"/>
</dbReference>
<reference evidence="5 6" key="1">
    <citation type="submission" date="2018-06" db="EMBL/GenBank/DDBJ databases">
        <authorList>
            <consortium name="Pathogen Informatics"/>
            <person name="Doyle S."/>
        </authorList>
    </citation>
    <scope>NUCLEOTIDE SEQUENCE [LARGE SCALE GENOMIC DNA]</scope>
    <source>
        <strain evidence="5 6">NCTC12112</strain>
    </source>
</reference>
<dbReference type="GO" id="GO:0031956">
    <property type="term" value="F:medium-chain fatty acid-CoA ligase activity"/>
    <property type="evidence" value="ECO:0007669"/>
    <property type="project" value="TreeGrafter"/>
</dbReference>
<dbReference type="CDD" id="cd07989">
    <property type="entry name" value="LPLAT_AGPAT-like"/>
    <property type="match status" value="1"/>
</dbReference>
<accession>A0AAX2JB81</accession>
<evidence type="ECO:0000313" key="5">
    <source>
        <dbReference type="EMBL" id="SQJ02989.1"/>
    </source>
</evidence>
<dbReference type="InterPro" id="IPR042099">
    <property type="entry name" value="ANL_N_sf"/>
</dbReference>
<feature type="transmembrane region" description="Helical" evidence="3">
    <location>
        <begin position="81"/>
        <end position="99"/>
    </location>
</feature>
<feature type="transmembrane region" description="Helical" evidence="3">
    <location>
        <begin position="166"/>
        <end position="183"/>
    </location>
</feature>
<dbReference type="GeneID" id="78456193"/>
<name>A0AAX2JB81_9FUSO</name>
<feature type="transmembrane region" description="Helical" evidence="3">
    <location>
        <begin position="218"/>
        <end position="240"/>
    </location>
</feature>
<gene>
    <name evidence="5" type="primary">aas</name>
    <name evidence="5" type="ORF">NCTC12112_01638</name>
</gene>
<dbReference type="SUPFAM" id="SSF103473">
    <property type="entry name" value="MFS general substrate transporter"/>
    <property type="match status" value="1"/>
</dbReference>
<dbReference type="Gene3D" id="3.40.50.12780">
    <property type="entry name" value="N-terminal domain of ligase-like"/>
    <property type="match status" value="1"/>
</dbReference>
<dbReference type="PANTHER" id="PTHR43201">
    <property type="entry name" value="ACYL-COA SYNTHETASE"/>
    <property type="match status" value="1"/>
</dbReference>
<sequence>MLLKNKRFLPLFITQFFGAFNDNMLKTAIMAFITYNLTLNRDHEGMLLNFISILFILPFFFLSATAGQLADKYHRDKIAKILKCAEFILMVLTAIAVFFKFYSGLIIILFFMSIQSAFFGPVKYSIIPQHLEECELIEGNAIIDGATYFSILLGTILGAHITSPEITVGILVFCSLLGMLSSFKIPSAPAPRPDLTMSFNIFKTIKLTLKKISEIRSIYITILGLSWFWALGAVILTQLYPMCSDLLGLSRNAVAVFMFIFSLGMAAGTFICTKVMRGIVHPTFVPLSSIGIGIATFFLYLFTKDYITPESQIRTVAFFKSLPGIKLSFVLFFLAFFGGMYIVPLNAFLQNKAPKKYLATIIAGNNIMNAVGIVIFSAVVLGLFKIGFILSDIFFLISIICLCVSLYILTIIPDALPRSMAQSILSLIFKMEVTGLENYEKAGKRVLIIANHTSLLDGLLVASFMPEKLIFAINTTIVKKWWIRIFKPVVKLYPIDPTNPLALKNLINELKNNEKCIIFPEGRITVTGSLMKVYEGAGVVALKANANILPIRIDGAQYSKFSYLKTKFKTKFFPRIKITILPPTKIKLSEEDKGSAKREKIGDQLYEIMTSMIFKSSPVKENIFKSLLNAVKIHGKKHMIAEDISRQPMSYKNFILKSYVIGEAVKRNFKEKNIGLILPNSVINALVFFGLQCAAKIPAMINFTQGKSQILSCIKTAEISTVLTAKRMIEMLQLEDLIDTLEKNGVKIIYLEEFQSKINIATKLSGFFNYLLKKVPQTSSNDPCTILFTSGSEGVPKAVLLSHENLQANRFQMSSLFSFTSQDIMFNALPMFHSFGLGVGTILPLLSGIKVFFYPSPVHYKIVPELVYDSNATILCGTDTFFNGYAKQANPYDFYNIKYAMVGAEKLKDSTYYQWMERFGVRVLEGYGVTEASPVIAVNTPMYQKRGSVGRLLPDIEYKLEAIPGIEKGGRLWIKGKNIMLGYLKDGKIVQPEGGWYDTGDIVDIDENKFVTILGRAKRFAKIAGEMVSLTAVEDIINGYIKDFPSAVTAIPDEKKGEQLVLVTEKNDINSKEMLNYFKEKLYSELWVPKKIVTVDKLPLLGTGKVDYVKVKEIAESK</sequence>
<feature type="domain" description="Phospholipid/glycerol acyltransferase" evidence="4">
    <location>
        <begin position="446"/>
        <end position="556"/>
    </location>
</feature>
<keyword evidence="2" id="KW-0436">Ligase</keyword>
<feature type="transmembrane region" description="Helical" evidence="3">
    <location>
        <begin position="393"/>
        <end position="412"/>
    </location>
</feature>
<keyword evidence="3" id="KW-1133">Transmembrane helix</keyword>
<dbReference type="GO" id="GO:0016746">
    <property type="term" value="F:acyltransferase activity"/>
    <property type="evidence" value="ECO:0007669"/>
    <property type="project" value="InterPro"/>
</dbReference>
<evidence type="ECO:0000256" key="2">
    <source>
        <dbReference type="ARBA" id="ARBA00022598"/>
    </source>
</evidence>
<dbReference type="InterPro" id="IPR036259">
    <property type="entry name" value="MFS_trans_sf"/>
</dbReference>
<dbReference type="RefSeq" id="WP_005982320.1">
    <property type="nucleotide sequence ID" value="NZ_CABKNW010000006.1"/>
</dbReference>
<keyword evidence="3" id="KW-0812">Transmembrane</keyword>
<feature type="transmembrane region" description="Helical" evidence="3">
    <location>
        <begin position="674"/>
        <end position="691"/>
    </location>
</feature>
<organism evidence="5 6">
    <name type="scientific">Fusobacterium ulcerans</name>
    <dbReference type="NCBI Taxonomy" id="861"/>
    <lineage>
        <taxon>Bacteria</taxon>
        <taxon>Fusobacteriati</taxon>
        <taxon>Fusobacteriota</taxon>
        <taxon>Fusobacteriia</taxon>
        <taxon>Fusobacteriales</taxon>
        <taxon>Fusobacteriaceae</taxon>
        <taxon>Fusobacterium</taxon>
    </lineage>
</organism>
<feature type="transmembrane region" description="Helical" evidence="3">
    <location>
        <begin position="323"/>
        <end position="345"/>
    </location>
</feature>
<dbReference type="Proteomes" id="UP000249008">
    <property type="component" value="Chromosome 1"/>
</dbReference>
<dbReference type="InterPro" id="IPR045851">
    <property type="entry name" value="AMP-bd_C_sf"/>
</dbReference>
<dbReference type="EMBL" id="LS483487">
    <property type="protein sequence ID" value="SQJ02989.1"/>
    <property type="molecule type" value="Genomic_DNA"/>
</dbReference>
<evidence type="ECO:0000259" key="4">
    <source>
        <dbReference type="SMART" id="SM00563"/>
    </source>
</evidence>